<keyword evidence="4" id="KW-0460">Magnesium</keyword>
<comment type="similarity">
    <text evidence="2 5">Belongs to the Nudix hydrolase family.</text>
</comment>
<dbReference type="PROSITE" id="PS51462">
    <property type="entry name" value="NUDIX"/>
    <property type="match status" value="1"/>
</dbReference>
<evidence type="ECO:0000259" key="6">
    <source>
        <dbReference type="PROSITE" id="PS51462"/>
    </source>
</evidence>
<dbReference type="InterPro" id="IPR020084">
    <property type="entry name" value="NUDIX_hydrolase_CS"/>
</dbReference>
<dbReference type="InterPro" id="IPR015797">
    <property type="entry name" value="NUDIX_hydrolase-like_dom_sf"/>
</dbReference>
<dbReference type="PROSITE" id="PS00893">
    <property type="entry name" value="NUDIX_BOX"/>
    <property type="match status" value="1"/>
</dbReference>
<dbReference type="Proteomes" id="UP000730482">
    <property type="component" value="Unassembled WGS sequence"/>
</dbReference>
<evidence type="ECO:0000256" key="3">
    <source>
        <dbReference type="ARBA" id="ARBA00022801"/>
    </source>
</evidence>
<evidence type="ECO:0000313" key="8">
    <source>
        <dbReference type="Proteomes" id="UP000730482"/>
    </source>
</evidence>
<reference evidence="7 8" key="1">
    <citation type="submission" date="2020-02" db="EMBL/GenBank/DDBJ databases">
        <title>Acidophilic actinobacteria isolated from forest soil.</title>
        <authorList>
            <person name="Golinska P."/>
        </authorList>
    </citation>
    <scope>NUCLEOTIDE SEQUENCE [LARGE SCALE GENOMIC DNA]</scope>
    <source>
        <strain evidence="7 8">NL8</strain>
    </source>
</reference>
<organism evidence="7 8">
    <name type="scientific">Catenulispora pinistramenti</name>
    <dbReference type="NCBI Taxonomy" id="2705254"/>
    <lineage>
        <taxon>Bacteria</taxon>
        <taxon>Bacillati</taxon>
        <taxon>Actinomycetota</taxon>
        <taxon>Actinomycetes</taxon>
        <taxon>Catenulisporales</taxon>
        <taxon>Catenulisporaceae</taxon>
        <taxon>Catenulispora</taxon>
    </lineage>
</organism>
<evidence type="ECO:0000256" key="1">
    <source>
        <dbReference type="ARBA" id="ARBA00001946"/>
    </source>
</evidence>
<protein>
    <submittedName>
        <fullName evidence="7">NUDIX domain-containing protein</fullName>
    </submittedName>
</protein>
<keyword evidence="3 5" id="KW-0378">Hydrolase</keyword>
<comment type="cofactor">
    <cofactor evidence="1">
        <name>Mg(2+)</name>
        <dbReference type="ChEBI" id="CHEBI:18420"/>
    </cofactor>
</comment>
<dbReference type="PRINTS" id="PR00502">
    <property type="entry name" value="NUDIXFAMILY"/>
</dbReference>
<sequence length="170" mass="18619">MLIEPEEPNIRRSARILLVDARDRVLLFKSLVTAPDSEHETLWQTVGGGVEPGEALAEAAARELREETGLSVGAEAFGPVVASTEGAADFGFVRGYFRDEFFFLRVTAHTVDTGGFEAQEASTFLTFGWWSVAELETTREWVVPLGLAALLRDLVAGRVPAAPVELPWHH</sequence>
<evidence type="ECO:0000313" key="7">
    <source>
        <dbReference type="EMBL" id="MBS2551890.1"/>
    </source>
</evidence>
<dbReference type="EMBL" id="JAAFYZ010000160">
    <property type="protein sequence ID" value="MBS2551890.1"/>
    <property type="molecule type" value="Genomic_DNA"/>
</dbReference>
<dbReference type="SUPFAM" id="SSF55811">
    <property type="entry name" value="Nudix"/>
    <property type="match status" value="1"/>
</dbReference>
<gene>
    <name evidence="7" type="ORF">KGQ19_34005</name>
</gene>
<evidence type="ECO:0000256" key="5">
    <source>
        <dbReference type="RuleBase" id="RU003476"/>
    </source>
</evidence>
<dbReference type="PANTHER" id="PTHR43046:SF12">
    <property type="entry name" value="GDP-MANNOSE MANNOSYL HYDROLASE"/>
    <property type="match status" value="1"/>
</dbReference>
<evidence type="ECO:0000256" key="4">
    <source>
        <dbReference type="ARBA" id="ARBA00022842"/>
    </source>
</evidence>
<dbReference type="PANTHER" id="PTHR43046">
    <property type="entry name" value="GDP-MANNOSE MANNOSYL HYDROLASE"/>
    <property type="match status" value="1"/>
</dbReference>
<dbReference type="Gene3D" id="3.90.79.10">
    <property type="entry name" value="Nucleoside Triphosphate Pyrophosphohydrolase"/>
    <property type="match status" value="1"/>
</dbReference>
<name>A0ABS5L0X1_9ACTN</name>
<feature type="domain" description="Nudix hydrolase" evidence="6">
    <location>
        <begin position="9"/>
        <end position="153"/>
    </location>
</feature>
<keyword evidence="8" id="KW-1185">Reference proteome</keyword>
<dbReference type="InterPro" id="IPR000086">
    <property type="entry name" value="NUDIX_hydrolase_dom"/>
</dbReference>
<evidence type="ECO:0000256" key="2">
    <source>
        <dbReference type="ARBA" id="ARBA00005582"/>
    </source>
</evidence>
<dbReference type="RefSeq" id="WP_212016954.1">
    <property type="nucleotide sequence ID" value="NZ_JAAFYZ010000160.1"/>
</dbReference>
<comment type="caution">
    <text evidence="7">The sequence shown here is derived from an EMBL/GenBank/DDBJ whole genome shotgun (WGS) entry which is preliminary data.</text>
</comment>
<dbReference type="InterPro" id="IPR020476">
    <property type="entry name" value="Nudix_hydrolase"/>
</dbReference>
<dbReference type="Pfam" id="PF00293">
    <property type="entry name" value="NUDIX"/>
    <property type="match status" value="1"/>
</dbReference>
<accession>A0ABS5L0X1</accession>
<proteinExistence type="inferred from homology"/>